<name>A0A1I0TJ95_9NOCA</name>
<dbReference type="AlphaFoldDB" id="A0A1I0TJ95"/>
<dbReference type="Proteomes" id="UP000182054">
    <property type="component" value="Unassembled WGS sequence"/>
</dbReference>
<organism evidence="1 2">
    <name type="scientific">Rhodococcoides kroppenstedtii</name>
    <dbReference type="NCBI Taxonomy" id="293050"/>
    <lineage>
        <taxon>Bacteria</taxon>
        <taxon>Bacillati</taxon>
        <taxon>Actinomycetota</taxon>
        <taxon>Actinomycetes</taxon>
        <taxon>Mycobacteriales</taxon>
        <taxon>Nocardiaceae</taxon>
        <taxon>Rhodococcoides</taxon>
    </lineage>
</organism>
<protein>
    <submittedName>
        <fullName evidence="1">SIR2-like domain-containing protein</fullName>
    </submittedName>
</protein>
<dbReference type="Pfam" id="PF13289">
    <property type="entry name" value="SIR2_2"/>
    <property type="match status" value="1"/>
</dbReference>
<dbReference type="GeneID" id="85487760"/>
<accession>A0A1I0TJ95</accession>
<gene>
    <name evidence="1" type="ORF">SAMN05444374_10747</name>
</gene>
<evidence type="ECO:0000313" key="2">
    <source>
        <dbReference type="Proteomes" id="UP000182054"/>
    </source>
</evidence>
<sequence length="307" mass="33869">MITLRDFDSLSLRDLQCEDLALEYLSILLKHGELALLLGSGVSKGLGLPNWDELVAGCETAVGIVPSEGRSSQALMKAIDTVRREFSKHHAANDLQSLVRTNLYPQAYLDAGEYPQGIMSNRMLIAIGAIVMASSRGSVGDVFTLNFDDVLEWYLHLHGYKTQVVSDFPTYLRGDVDVTVFHPHGFLPLVEKTYPKSEWLVLSYSDLISRLSASADTPWPTLLGSRFLSKRFLAIGTSMNDVDIDVHLARAKRDVGGRGLLGFVLTSGLRQDRAEELMEIGLVPISVDSFERIPSFILNVCRKAAAL</sequence>
<reference evidence="1 2" key="1">
    <citation type="submission" date="2016-10" db="EMBL/GenBank/DDBJ databases">
        <authorList>
            <person name="de Groot N.N."/>
        </authorList>
    </citation>
    <scope>NUCLEOTIDE SEQUENCE [LARGE SCALE GENOMIC DNA]</scope>
    <source>
        <strain evidence="1 2">DSM 44908</strain>
    </source>
</reference>
<dbReference type="OrthoDB" id="7357874at2"/>
<dbReference type="RefSeq" id="WP_082894880.1">
    <property type="nucleotide sequence ID" value="NZ_FOJN01000007.1"/>
</dbReference>
<proteinExistence type="predicted"/>
<evidence type="ECO:0000313" key="1">
    <source>
        <dbReference type="EMBL" id="SFA51868.1"/>
    </source>
</evidence>
<dbReference type="EMBL" id="FOJN01000007">
    <property type="protein sequence ID" value="SFA51868.1"/>
    <property type="molecule type" value="Genomic_DNA"/>
</dbReference>